<dbReference type="AlphaFoldDB" id="A0A520KTL7"/>
<dbReference type="InterPro" id="IPR050250">
    <property type="entry name" value="Macrolide_Exporter_MacB"/>
</dbReference>
<comment type="subcellular location">
    <subcellularLocation>
        <location evidence="1">Cell membrane</location>
        <topology evidence="1">Multi-pass membrane protein</topology>
    </subcellularLocation>
</comment>
<sequence>MAREYKLRMHNVAYKNLFGRKFRSILLLFAIMIAVALFFGLSSLTAGMEELMMEATNDSGIKNAIDVVDSSSGMFYGTIDRSAIKTIESIPGVKYVIPRVFALVQLEDVDLVTPLSQIERTITPEMDMLMQQMIRMIGTINIGETDFSDLSNLISLVGIDPDLEYIMGGYPSKITRGSIFTTSGGAILGEMLAKNSGLDVGDKITVICDNKQRTFYISGIYSSGNPIQDNSVVVSIKDAQYLKGFGNNEVSLLRVISEENIDNSIIGMHIKTKLPGKVNIIDHSLTASVINEQFNQFKVYEYIVIAIVILASIGFILAITMRSITERTKEIGTLRAIGWQKTDVLRLIFIESLIITIIGSILGVILGILLPYIFQTIIPFFFSDLIIPPMSELVKITPLMVVESILIGCTAGVIGGMIPSIRAVRMSPVDAFKY</sequence>
<evidence type="ECO:0000256" key="6">
    <source>
        <dbReference type="ARBA" id="ARBA00038076"/>
    </source>
</evidence>
<name>A0A520KTL7_METT2</name>
<evidence type="ECO:0000313" key="11">
    <source>
        <dbReference type="Proteomes" id="UP000317158"/>
    </source>
</evidence>
<feature type="transmembrane region" description="Helical" evidence="7">
    <location>
        <begin position="393"/>
        <end position="418"/>
    </location>
</feature>
<evidence type="ECO:0000256" key="7">
    <source>
        <dbReference type="SAM" id="Phobius"/>
    </source>
</evidence>
<accession>A0A520KTL7</accession>
<evidence type="ECO:0000256" key="4">
    <source>
        <dbReference type="ARBA" id="ARBA00022989"/>
    </source>
</evidence>
<reference evidence="10 11" key="1">
    <citation type="journal article" date="2019" name="Nat. Microbiol.">
        <title>Wide diversity of methane and short-chain alkane metabolisms in uncultured archaea.</title>
        <authorList>
            <person name="Borrel G."/>
            <person name="Adam P.S."/>
            <person name="McKay L.J."/>
            <person name="Chen L.X."/>
            <person name="Sierra-Garcia I.N."/>
            <person name="Sieber C.M."/>
            <person name="Letourneur Q."/>
            <person name="Ghozlane A."/>
            <person name="Andersen G.L."/>
            <person name="Li W.J."/>
            <person name="Hallam S.J."/>
            <person name="Muyzer G."/>
            <person name="de Oliveira V.M."/>
            <person name="Inskeep W.P."/>
            <person name="Banfield J.F."/>
            <person name="Gribaldo S."/>
        </authorList>
    </citation>
    <scope>NUCLEOTIDE SEQUENCE [LARGE SCALE GENOMIC DNA]</scope>
    <source>
        <strain evidence="10">NM1a</strain>
    </source>
</reference>
<keyword evidence="5 7" id="KW-0472">Membrane</keyword>
<gene>
    <name evidence="10" type="ORF">EF806_00370</name>
</gene>
<evidence type="ECO:0000259" key="9">
    <source>
        <dbReference type="Pfam" id="PF12704"/>
    </source>
</evidence>
<dbReference type="PANTHER" id="PTHR30572:SF4">
    <property type="entry name" value="ABC TRANSPORTER PERMEASE YTRF"/>
    <property type="match status" value="1"/>
</dbReference>
<dbReference type="GO" id="GO:0022857">
    <property type="term" value="F:transmembrane transporter activity"/>
    <property type="evidence" value="ECO:0007669"/>
    <property type="project" value="TreeGrafter"/>
</dbReference>
<evidence type="ECO:0000256" key="1">
    <source>
        <dbReference type="ARBA" id="ARBA00004651"/>
    </source>
</evidence>
<comment type="similarity">
    <text evidence="6">Belongs to the ABC-4 integral membrane protein family.</text>
</comment>
<feature type="transmembrane region" description="Helical" evidence="7">
    <location>
        <begin position="302"/>
        <end position="324"/>
    </location>
</feature>
<evidence type="ECO:0000313" key="10">
    <source>
        <dbReference type="EMBL" id="RZN65390.1"/>
    </source>
</evidence>
<dbReference type="EMBL" id="RXIF01000002">
    <property type="protein sequence ID" value="RZN65390.1"/>
    <property type="molecule type" value="Genomic_DNA"/>
</dbReference>
<feature type="transmembrane region" description="Helical" evidence="7">
    <location>
        <begin position="25"/>
        <end position="44"/>
    </location>
</feature>
<dbReference type="Proteomes" id="UP000317158">
    <property type="component" value="Unassembled WGS sequence"/>
</dbReference>
<dbReference type="PANTHER" id="PTHR30572">
    <property type="entry name" value="MEMBRANE COMPONENT OF TRANSPORTER-RELATED"/>
    <property type="match status" value="1"/>
</dbReference>
<keyword evidence="4 7" id="KW-1133">Transmembrane helix</keyword>
<comment type="caution">
    <text evidence="10">The sequence shown here is derived from an EMBL/GenBank/DDBJ whole genome shotgun (WGS) entry which is preliminary data.</text>
</comment>
<evidence type="ECO:0000256" key="2">
    <source>
        <dbReference type="ARBA" id="ARBA00022475"/>
    </source>
</evidence>
<feature type="transmembrane region" description="Helical" evidence="7">
    <location>
        <begin position="344"/>
        <end position="373"/>
    </location>
</feature>
<evidence type="ECO:0000256" key="3">
    <source>
        <dbReference type="ARBA" id="ARBA00022692"/>
    </source>
</evidence>
<dbReference type="GO" id="GO:0005886">
    <property type="term" value="C:plasma membrane"/>
    <property type="evidence" value="ECO:0007669"/>
    <property type="project" value="UniProtKB-SubCell"/>
</dbReference>
<feature type="domain" description="ABC3 transporter permease C-terminal" evidence="8">
    <location>
        <begin position="303"/>
        <end position="428"/>
    </location>
</feature>
<protein>
    <submittedName>
        <fullName evidence="10">FtsX-like permease family protein</fullName>
    </submittedName>
</protein>
<evidence type="ECO:0000256" key="5">
    <source>
        <dbReference type="ARBA" id="ARBA00023136"/>
    </source>
</evidence>
<organism evidence="10 11">
    <name type="scientific">Methanoliparum thermophilum</name>
    <dbReference type="NCBI Taxonomy" id="2491083"/>
    <lineage>
        <taxon>Archaea</taxon>
        <taxon>Methanobacteriati</taxon>
        <taxon>Methanobacteriota</taxon>
        <taxon>Candidatus Methanoliparia</taxon>
        <taxon>Candidatus Methanoliparales</taxon>
        <taxon>Candidatus Methanoliparaceae</taxon>
        <taxon>Candidatus Methanoliparum</taxon>
    </lineage>
</organism>
<dbReference type="InterPro" id="IPR025857">
    <property type="entry name" value="MacB_PCD"/>
</dbReference>
<keyword evidence="2" id="KW-1003">Cell membrane</keyword>
<dbReference type="Pfam" id="PF02687">
    <property type="entry name" value="FtsX"/>
    <property type="match status" value="1"/>
</dbReference>
<dbReference type="InterPro" id="IPR003838">
    <property type="entry name" value="ABC3_permease_C"/>
</dbReference>
<proteinExistence type="inferred from homology"/>
<feature type="domain" description="MacB-like periplasmic core" evidence="9">
    <location>
        <begin position="24"/>
        <end position="247"/>
    </location>
</feature>
<evidence type="ECO:0000259" key="8">
    <source>
        <dbReference type="Pfam" id="PF02687"/>
    </source>
</evidence>
<keyword evidence="3 7" id="KW-0812">Transmembrane</keyword>
<dbReference type="Pfam" id="PF12704">
    <property type="entry name" value="MacB_PCD"/>
    <property type="match status" value="1"/>
</dbReference>